<protein>
    <recommendedName>
        <fullName evidence="1">HVA22-like protein</fullName>
    </recommendedName>
</protein>
<reference evidence="4" key="1">
    <citation type="submission" date="2025-08" db="UniProtKB">
        <authorList>
            <consortium name="RefSeq"/>
        </authorList>
    </citation>
    <scope>IDENTIFICATION</scope>
    <source>
        <tissue evidence="4">Young leaves</tissue>
    </source>
</reference>
<dbReference type="GO" id="GO:0016020">
    <property type="term" value="C:membrane"/>
    <property type="evidence" value="ECO:0007669"/>
    <property type="project" value="UniProtKB-SubCell"/>
</dbReference>
<dbReference type="KEGG" id="cmos:111442464"/>
<dbReference type="GeneID" id="111442464"/>
<comment type="similarity">
    <text evidence="1">Belongs to the DP1 family.</text>
</comment>
<dbReference type="RefSeq" id="XP_022935678.1">
    <property type="nucleotide sequence ID" value="XM_023079910.1"/>
</dbReference>
<feature type="region of interest" description="Disordered" evidence="2">
    <location>
        <begin position="148"/>
        <end position="216"/>
    </location>
</feature>
<dbReference type="AlphaFoldDB" id="A0A6J1FB66"/>
<gene>
    <name evidence="4" type="primary">LOC111442464</name>
</gene>
<dbReference type="PANTHER" id="PTHR12300:SF162">
    <property type="entry name" value="HVA22-LIKE PROTEIN J"/>
    <property type="match status" value="1"/>
</dbReference>
<evidence type="ECO:0000256" key="1">
    <source>
        <dbReference type="RuleBase" id="RU362006"/>
    </source>
</evidence>
<organism evidence="3 4">
    <name type="scientific">Cucurbita moschata</name>
    <name type="common">Winter crookneck squash</name>
    <name type="synonym">Cucurbita pepo var. moschata</name>
    <dbReference type="NCBI Taxonomy" id="3662"/>
    <lineage>
        <taxon>Eukaryota</taxon>
        <taxon>Viridiplantae</taxon>
        <taxon>Streptophyta</taxon>
        <taxon>Embryophyta</taxon>
        <taxon>Tracheophyta</taxon>
        <taxon>Spermatophyta</taxon>
        <taxon>Magnoliopsida</taxon>
        <taxon>eudicotyledons</taxon>
        <taxon>Gunneridae</taxon>
        <taxon>Pentapetalae</taxon>
        <taxon>rosids</taxon>
        <taxon>fabids</taxon>
        <taxon>Cucurbitales</taxon>
        <taxon>Cucurbitaceae</taxon>
        <taxon>Cucurbiteae</taxon>
        <taxon>Cucurbita</taxon>
    </lineage>
</organism>
<accession>A0A6J1FB66</accession>
<dbReference type="Pfam" id="PF03134">
    <property type="entry name" value="TB2_DP1_HVA22"/>
    <property type="match status" value="1"/>
</dbReference>
<name>A0A6J1FB66_CUCMO</name>
<evidence type="ECO:0000313" key="4">
    <source>
        <dbReference type="RefSeq" id="XP_022935678.1"/>
    </source>
</evidence>
<evidence type="ECO:0000313" key="3">
    <source>
        <dbReference type="Proteomes" id="UP000504609"/>
    </source>
</evidence>
<comment type="subcellular location">
    <subcellularLocation>
        <location evidence="1">Membrane</location>
        <topology evidence="1">Multi-pass membrane protein</topology>
    </subcellularLocation>
</comment>
<keyword evidence="3" id="KW-1185">Reference proteome</keyword>
<sequence length="247" mass="29153">MLGEIMVRCLLMLFGYAYPAFQCYKTVVQSRIHIRELQFWCQFWIIVAILTVIERIADTLVAWMPMYGELKLALFIYLWYPKTKGTGYVFHTLLRPLVDNHEIDIEQKMVDWRVKAWDLALFYWRNCTELSQSAIVQVINYMASKPAAAPQARRNEHHQHSSAPPPPPPNDLPSFFRKAPRQSKDSDRSKARKWFPSPPTLLRSSRRRSTTTAEEFDVQFPLHDQTNYFYRDQNHNQARFRGSKTTH</sequence>
<proteinExistence type="inferred from homology"/>
<dbReference type="Proteomes" id="UP000504609">
    <property type="component" value="Unplaced"/>
</dbReference>
<dbReference type="PANTHER" id="PTHR12300">
    <property type="entry name" value="HVA22-LIKE PROTEINS"/>
    <property type="match status" value="1"/>
</dbReference>
<evidence type="ECO:0000256" key="2">
    <source>
        <dbReference type="SAM" id="MobiDB-lite"/>
    </source>
</evidence>
<dbReference type="InterPro" id="IPR004345">
    <property type="entry name" value="TB2_DP1_HVA22"/>
</dbReference>